<dbReference type="SMART" id="SM00530">
    <property type="entry name" value="HTH_XRE"/>
    <property type="match status" value="1"/>
</dbReference>
<dbReference type="Gene3D" id="2.10.109.10">
    <property type="entry name" value="Umud Fragment, subunit A"/>
    <property type="match status" value="1"/>
</dbReference>
<dbReference type="PANTHER" id="PTHR33516">
    <property type="entry name" value="LEXA REPRESSOR"/>
    <property type="match status" value="1"/>
</dbReference>
<protein>
    <submittedName>
        <fullName evidence="2">Helix-turn-helix domain-containing protein</fullName>
    </submittedName>
</protein>
<dbReference type="Gene3D" id="1.10.260.40">
    <property type="entry name" value="lambda repressor-like DNA-binding domains"/>
    <property type="match status" value="1"/>
</dbReference>
<proteinExistence type="predicted"/>
<reference evidence="2" key="1">
    <citation type="journal article" date="2021" name="PeerJ">
        <title>Extensive microbial diversity within the chicken gut microbiome revealed by metagenomics and culture.</title>
        <authorList>
            <person name="Gilroy R."/>
            <person name="Ravi A."/>
            <person name="Getino M."/>
            <person name="Pursley I."/>
            <person name="Horton D.L."/>
            <person name="Alikhan N.F."/>
            <person name="Baker D."/>
            <person name="Gharbi K."/>
            <person name="Hall N."/>
            <person name="Watson M."/>
            <person name="Adriaenssens E.M."/>
            <person name="Foster-Nyarko E."/>
            <person name="Jarju S."/>
            <person name="Secka A."/>
            <person name="Antonio M."/>
            <person name="Oren A."/>
            <person name="Chaudhuri R.R."/>
            <person name="La Ragione R."/>
            <person name="Hildebrand F."/>
            <person name="Pallen M.J."/>
        </authorList>
    </citation>
    <scope>NUCLEOTIDE SEQUENCE</scope>
    <source>
        <strain evidence="2">ChiHcolR34-3080</strain>
    </source>
</reference>
<dbReference type="CDD" id="cd00093">
    <property type="entry name" value="HTH_XRE"/>
    <property type="match status" value="1"/>
</dbReference>
<comment type="caution">
    <text evidence="2">The sequence shown here is derived from an EMBL/GenBank/DDBJ whole genome shotgun (WGS) entry which is preliminary data.</text>
</comment>
<sequence>MSVLSARIRQRREELGISQEELAARMGYRSKSSITKIEKGINDIPQNKLEDFAAALETSTAWLLGLEGGETAAVPPGFDPIPRMTRVPLVGSIACGTPITAEQNIERYIGVPADWHADFALTCHGDSMAPTIQDGDIVCIRRQPEVEQGQIAAVRIGEEATLKHFHRQGDAVVLLADNAAVCPPMIYAGPQLAELQIEGRAVGLCRGL</sequence>
<reference evidence="2" key="2">
    <citation type="submission" date="2021-04" db="EMBL/GenBank/DDBJ databases">
        <authorList>
            <person name="Gilroy R."/>
        </authorList>
    </citation>
    <scope>NUCLEOTIDE SEQUENCE</scope>
    <source>
        <strain evidence="2">ChiHcolR34-3080</strain>
    </source>
</reference>
<organism evidence="2 3">
    <name type="scientific">Candidatus Faecalibacterium intestinigallinarum</name>
    <dbReference type="NCBI Taxonomy" id="2838581"/>
    <lineage>
        <taxon>Bacteria</taxon>
        <taxon>Bacillati</taxon>
        <taxon>Bacillota</taxon>
        <taxon>Clostridia</taxon>
        <taxon>Eubacteriales</taxon>
        <taxon>Oscillospiraceae</taxon>
        <taxon>Faecalibacterium</taxon>
    </lineage>
</organism>
<accession>A0A9D1TW89</accession>
<dbReference type="Proteomes" id="UP000823933">
    <property type="component" value="Unassembled WGS sequence"/>
</dbReference>
<evidence type="ECO:0000313" key="2">
    <source>
        <dbReference type="EMBL" id="HIW07894.1"/>
    </source>
</evidence>
<dbReference type="InterPro" id="IPR050077">
    <property type="entry name" value="LexA_repressor"/>
</dbReference>
<dbReference type="EMBL" id="DXHQ01000007">
    <property type="protein sequence ID" value="HIW07894.1"/>
    <property type="molecule type" value="Genomic_DNA"/>
</dbReference>
<dbReference type="SUPFAM" id="SSF51306">
    <property type="entry name" value="LexA/Signal peptidase"/>
    <property type="match status" value="1"/>
</dbReference>
<dbReference type="InterPro" id="IPR010982">
    <property type="entry name" value="Lambda_DNA-bd_dom_sf"/>
</dbReference>
<name>A0A9D1TW89_9FIRM</name>
<dbReference type="PANTHER" id="PTHR33516:SF2">
    <property type="entry name" value="LEXA REPRESSOR-RELATED"/>
    <property type="match status" value="1"/>
</dbReference>
<dbReference type="InterPro" id="IPR039418">
    <property type="entry name" value="LexA-like"/>
</dbReference>
<dbReference type="InterPro" id="IPR001387">
    <property type="entry name" value="Cro/C1-type_HTH"/>
</dbReference>
<dbReference type="Pfam" id="PF00717">
    <property type="entry name" value="Peptidase_S24"/>
    <property type="match status" value="1"/>
</dbReference>
<evidence type="ECO:0000259" key="1">
    <source>
        <dbReference type="PROSITE" id="PS50943"/>
    </source>
</evidence>
<dbReference type="AlphaFoldDB" id="A0A9D1TW89"/>
<feature type="domain" description="HTH cro/C1-type" evidence="1">
    <location>
        <begin position="8"/>
        <end position="63"/>
    </location>
</feature>
<dbReference type="SUPFAM" id="SSF47413">
    <property type="entry name" value="lambda repressor-like DNA-binding domains"/>
    <property type="match status" value="1"/>
</dbReference>
<dbReference type="InterPro" id="IPR036286">
    <property type="entry name" value="LexA/Signal_pep-like_sf"/>
</dbReference>
<evidence type="ECO:0000313" key="3">
    <source>
        <dbReference type="Proteomes" id="UP000823933"/>
    </source>
</evidence>
<dbReference type="InterPro" id="IPR015927">
    <property type="entry name" value="Peptidase_S24_S26A/B/C"/>
</dbReference>
<dbReference type="CDD" id="cd06529">
    <property type="entry name" value="S24_LexA-like"/>
    <property type="match status" value="1"/>
</dbReference>
<gene>
    <name evidence="2" type="ORF">H9890_00630</name>
</gene>
<dbReference type="GO" id="GO:0003677">
    <property type="term" value="F:DNA binding"/>
    <property type="evidence" value="ECO:0007669"/>
    <property type="project" value="InterPro"/>
</dbReference>
<dbReference type="PROSITE" id="PS50943">
    <property type="entry name" value="HTH_CROC1"/>
    <property type="match status" value="1"/>
</dbReference>
<dbReference type="Pfam" id="PF01381">
    <property type="entry name" value="HTH_3"/>
    <property type="match status" value="1"/>
</dbReference>